<accession>A0A6C0H1X3</accession>
<evidence type="ECO:0000313" key="2">
    <source>
        <dbReference type="EMBL" id="QHT74063.1"/>
    </source>
</evidence>
<organism evidence="2">
    <name type="scientific">viral metagenome</name>
    <dbReference type="NCBI Taxonomy" id="1070528"/>
    <lineage>
        <taxon>unclassified sequences</taxon>
        <taxon>metagenomes</taxon>
        <taxon>organismal metagenomes</taxon>
    </lineage>
</organism>
<dbReference type="EMBL" id="MN739836">
    <property type="protein sequence ID" value="QHT74063.1"/>
    <property type="molecule type" value="Genomic_DNA"/>
</dbReference>
<feature type="region of interest" description="Disordered" evidence="1">
    <location>
        <begin position="1"/>
        <end position="27"/>
    </location>
</feature>
<reference evidence="2" key="1">
    <citation type="journal article" date="2020" name="Nature">
        <title>Giant virus diversity and host interactions through global metagenomics.</title>
        <authorList>
            <person name="Schulz F."/>
            <person name="Roux S."/>
            <person name="Paez-Espino D."/>
            <person name="Jungbluth S."/>
            <person name="Walsh D.A."/>
            <person name="Denef V.J."/>
            <person name="McMahon K.D."/>
            <person name="Konstantinidis K.T."/>
            <person name="Eloe-Fadrosh E.A."/>
            <person name="Kyrpides N.C."/>
            <person name="Woyke T."/>
        </authorList>
    </citation>
    <scope>NUCLEOTIDE SEQUENCE</scope>
    <source>
        <strain evidence="2">GVMAG-M-3300023179-4</strain>
    </source>
</reference>
<feature type="compositionally biased region" description="Basic and acidic residues" evidence="1">
    <location>
        <begin position="7"/>
        <end position="16"/>
    </location>
</feature>
<proteinExistence type="predicted"/>
<protein>
    <submittedName>
        <fullName evidence="2">Uncharacterized protein</fullName>
    </submittedName>
</protein>
<evidence type="ECO:0000256" key="1">
    <source>
        <dbReference type="SAM" id="MobiDB-lite"/>
    </source>
</evidence>
<feature type="compositionally biased region" description="Polar residues" evidence="1">
    <location>
        <begin position="17"/>
        <end position="26"/>
    </location>
</feature>
<name>A0A6C0H1X3_9ZZZZ</name>
<dbReference type="AlphaFoldDB" id="A0A6C0H1X3"/>
<sequence length="48" mass="5885">MIQETTDGYKKQRMDTRNNGWIQETTDGYKKQRMDTRNNGWIQIRTYL</sequence>